<accession>A0A242K9D8</accession>
<proteinExistence type="predicted"/>
<dbReference type="AlphaFoldDB" id="A0A242K9D8"/>
<comment type="caution">
    <text evidence="1">The sequence shown here is derived from an EMBL/GenBank/DDBJ whole genome shotgun (WGS) entry which is preliminary data.</text>
</comment>
<evidence type="ECO:0000313" key="1">
    <source>
        <dbReference type="EMBL" id="OTP17689.1"/>
    </source>
</evidence>
<organism evidence="1">
    <name type="scientific">Candidatus Enterococcus clewellii</name>
    <dbReference type="NCBI Taxonomy" id="1834193"/>
    <lineage>
        <taxon>Bacteria</taxon>
        <taxon>Bacillati</taxon>
        <taxon>Bacillota</taxon>
        <taxon>Bacilli</taxon>
        <taxon>Lactobacillales</taxon>
        <taxon>Enterococcaceae</taxon>
        <taxon>Enterococcus</taxon>
    </lineage>
</organism>
<dbReference type="EMBL" id="NGMM01000002">
    <property type="protein sequence ID" value="OTP17689.1"/>
    <property type="molecule type" value="Genomic_DNA"/>
</dbReference>
<name>A0A242K9D8_9ENTE</name>
<sequence>MCIRDRLNTLYNDVMSNGDELIILYPSVPIRRNRTISQSKEAAAFVVNRVKELIRIRNVLRFEEKGYIVKSLSETQRSSFDPYKALAKLAVEDPIRFSKVVDELEEILKKDG</sequence>
<protein>
    <submittedName>
        <fullName evidence="1">Uncharacterized protein</fullName>
    </submittedName>
</protein>
<gene>
    <name evidence="1" type="ORF">A5888_001827</name>
</gene>
<reference evidence="1" key="1">
    <citation type="submission" date="2017-05" db="EMBL/GenBank/DDBJ databases">
        <title>The Genome Sequence of Enterococcus sp. 9E7_DIV0242.</title>
        <authorList>
            <consortium name="The Broad Institute Genomics Platform"/>
            <consortium name="The Broad Institute Genomic Center for Infectious Diseases"/>
            <person name="Earl A."/>
            <person name="Manson A."/>
            <person name="Schwartman J."/>
            <person name="Gilmore M."/>
            <person name="Abouelleil A."/>
            <person name="Cao P."/>
            <person name="Chapman S."/>
            <person name="Cusick C."/>
            <person name="Shea T."/>
            <person name="Young S."/>
            <person name="Neafsey D."/>
            <person name="Nusbaum C."/>
            <person name="Birren B."/>
        </authorList>
    </citation>
    <scope>NUCLEOTIDE SEQUENCE [LARGE SCALE GENOMIC DNA]</scope>
    <source>
        <strain evidence="1">9E7_DIV0242</strain>
    </source>
</reference>